<evidence type="ECO:0000313" key="2">
    <source>
        <dbReference type="Proteomes" id="UP000019376"/>
    </source>
</evidence>
<protein>
    <recommendedName>
        <fullName evidence="3">Zeta toxin domain-containing protein</fullName>
    </recommendedName>
</protein>
<dbReference type="PhylomeDB" id="S8ASA6"/>
<sequence>MAEDSSSFSDPNALSPLICRTEGDPRPVVVMTCGIAGSGKSSISKWIQSHHPSFQRLSIDSYIYNHHGLYGVDYPKEKYNDYQQEAVTALRSELAQLVQQGSRDAILDFAFAFQETRDEWKDLIEESGGRWVLVYLDVEPDELRRRVRARNQLAVKDGDSAFLVTEETLESFILGFERPIGEGEIVLCLND</sequence>
<proteinExistence type="predicted"/>
<dbReference type="Proteomes" id="UP000019376">
    <property type="component" value="Unassembled WGS sequence"/>
</dbReference>
<gene>
    <name evidence="1" type="ORF">PDE_03884</name>
</gene>
<dbReference type="eggNOG" id="ENOG502SB6Y">
    <property type="taxonomic scope" value="Eukaryota"/>
</dbReference>
<reference evidence="1 2" key="1">
    <citation type="journal article" date="2013" name="PLoS ONE">
        <title>Genomic and secretomic analyses reveal unique features of the lignocellulolytic enzyme system of Penicillium decumbens.</title>
        <authorList>
            <person name="Liu G."/>
            <person name="Zhang L."/>
            <person name="Wei X."/>
            <person name="Zou G."/>
            <person name="Qin Y."/>
            <person name="Ma L."/>
            <person name="Li J."/>
            <person name="Zheng H."/>
            <person name="Wang S."/>
            <person name="Wang C."/>
            <person name="Xun L."/>
            <person name="Zhao G.-P."/>
            <person name="Zhou Z."/>
            <person name="Qu Y."/>
        </authorList>
    </citation>
    <scope>NUCLEOTIDE SEQUENCE [LARGE SCALE GENOMIC DNA]</scope>
    <source>
        <strain evidence="2">114-2 / CGMCC 5302</strain>
    </source>
</reference>
<dbReference type="OrthoDB" id="3512845at2759"/>
<keyword evidence="2" id="KW-1185">Reference proteome</keyword>
<dbReference type="InterPro" id="IPR027417">
    <property type="entry name" value="P-loop_NTPase"/>
</dbReference>
<evidence type="ECO:0008006" key="3">
    <source>
        <dbReference type="Google" id="ProtNLM"/>
    </source>
</evidence>
<name>S8ASA6_PENO1</name>
<dbReference type="AlphaFoldDB" id="S8ASA6"/>
<evidence type="ECO:0000313" key="1">
    <source>
        <dbReference type="EMBL" id="EPS28938.1"/>
    </source>
</evidence>
<dbReference type="HOGENOM" id="CLU_105030_0_1_1"/>
<dbReference type="Pfam" id="PF13671">
    <property type="entry name" value="AAA_33"/>
    <property type="match status" value="1"/>
</dbReference>
<dbReference type="SUPFAM" id="SSF52540">
    <property type="entry name" value="P-loop containing nucleoside triphosphate hydrolases"/>
    <property type="match status" value="1"/>
</dbReference>
<dbReference type="Gene3D" id="3.40.50.300">
    <property type="entry name" value="P-loop containing nucleotide triphosphate hydrolases"/>
    <property type="match status" value="1"/>
</dbReference>
<organism evidence="1 2">
    <name type="scientific">Penicillium oxalicum (strain 114-2 / CGMCC 5302)</name>
    <name type="common">Penicillium decumbens</name>
    <dbReference type="NCBI Taxonomy" id="933388"/>
    <lineage>
        <taxon>Eukaryota</taxon>
        <taxon>Fungi</taxon>
        <taxon>Dikarya</taxon>
        <taxon>Ascomycota</taxon>
        <taxon>Pezizomycotina</taxon>
        <taxon>Eurotiomycetes</taxon>
        <taxon>Eurotiomycetidae</taxon>
        <taxon>Eurotiales</taxon>
        <taxon>Aspergillaceae</taxon>
        <taxon>Penicillium</taxon>
    </lineage>
</organism>
<accession>S8ASA6</accession>
<dbReference type="EMBL" id="KB644411">
    <property type="protein sequence ID" value="EPS28938.1"/>
    <property type="molecule type" value="Genomic_DNA"/>
</dbReference>